<sequence length="74" mass="8215">MSLGSFDGGSGRAVGCLHQLTFSRCRRLPRIQPVLLPPQRPSTATTPFGQSQQSPVQRTGRESVQKARRRRIGR</sequence>
<proteinExistence type="predicted"/>
<name>B0CQ95_LACBS</name>
<dbReference type="Proteomes" id="UP000001194">
    <property type="component" value="Unassembled WGS sequence"/>
</dbReference>
<dbReference type="AlphaFoldDB" id="B0CQ95"/>
<dbReference type="InParanoid" id="B0CQ95"/>
<dbReference type="RefSeq" id="XP_001873724.1">
    <property type="nucleotide sequence ID" value="XM_001873689.1"/>
</dbReference>
<organism evidence="3">
    <name type="scientific">Laccaria bicolor (strain S238N-H82 / ATCC MYA-4686)</name>
    <name type="common">Bicoloured deceiver</name>
    <name type="synonym">Laccaria laccata var. bicolor</name>
    <dbReference type="NCBI Taxonomy" id="486041"/>
    <lineage>
        <taxon>Eukaryota</taxon>
        <taxon>Fungi</taxon>
        <taxon>Dikarya</taxon>
        <taxon>Basidiomycota</taxon>
        <taxon>Agaricomycotina</taxon>
        <taxon>Agaricomycetes</taxon>
        <taxon>Agaricomycetidae</taxon>
        <taxon>Agaricales</taxon>
        <taxon>Agaricineae</taxon>
        <taxon>Hydnangiaceae</taxon>
        <taxon>Laccaria</taxon>
    </lineage>
</organism>
<evidence type="ECO:0000256" key="1">
    <source>
        <dbReference type="SAM" id="MobiDB-lite"/>
    </source>
</evidence>
<gene>
    <name evidence="2" type="ORF">LACBIDRAFT_301973</name>
</gene>
<reference evidence="2 3" key="1">
    <citation type="journal article" date="2008" name="Nature">
        <title>The genome of Laccaria bicolor provides insights into mycorrhizal symbiosis.</title>
        <authorList>
            <person name="Martin F."/>
            <person name="Aerts A."/>
            <person name="Ahren D."/>
            <person name="Brun A."/>
            <person name="Danchin E.G.J."/>
            <person name="Duchaussoy F."/>
            <person name="Gibon J."/>
            <person name="Kohler A."/>
            <person name="Lindquist E."/>
            <person name="Pereda V."/>
            <person name="Salamov A."/>
            <person name="Shapiro H.J."/>
            <person name="Wuyts J."/>
            <person name="Blaudez D."/>
            <person name="Buee M."/>
            <person name="Brokstein P."/>
            <person name="Canbaeck B."/>
            <person name="Cohen D."/>
            <person name="Courty P.E."/>
            <person name="Coutinho P.M."/>
            <person name="Delaruelle C."/>
            <person name="Detter J.C."/>
            <person name="Deveau A."/>
            <person name="DiFazio S."/>
            <person name="Duplessis S."/>
            <person name="Fraissinet-Tachet L."/>
            <person name="Lucic E."/>
            <person name="Frey-Klett P."/>
            <person name="Fourrey C."/>
            <person name="Feussner I."/>
            <person name="Gay G."/>
            <person name="Grimwood J."/>
            <person name="Hoegger P.J."/>
            <person name="Jain P."/>
            <person name="Kilaru S."/>
            <person name="Labbe J."/>
            <person name="Lin Y.C."/>
            <person name="Legue V."/>
            <person name="Le Tacon F."/>
            <person name="Marmeisse R."/>
            <person name="Melayah D."/>
            <person name="Montanini B."/>
            <person name="Muratet M."/>
            <person name="Nehls U."/>
            <person name="Niculita-Hirzel H."/>
            <person name="Oudot-Le Secq M.P."/>
            <person name="Peter M."/>
            <person name="Quesneville H."/>
            <person name="Rajashekar B."/>
            <person name="Reich M."/>
            <person name="Rouhier N."/>
            <person name="Schmutz J."/>
            <person name="Yin T."/>
            <person name="Chalot M."/>
            <person name="Henrissat B."/>
            <person name="Kuees U."/>
            <person name="Lucas S."/>
            <person name="Van de Peer Y."/>
            <person name="Podila G.K."/>
            <person name="Polle A."/>
            <person name="Pukkila P.J."/>
            <person name="Richardson P.M."/>
            <person name="Rouze P."/>
            <person name="Sanders I.R."/>
            <person name="Stajich J.E."/>
            <person name="Tunlid A."/>
            <person name="Tuskan G."/>
            <person name="Grigoriev I.V."/>
        </authorList>
    </citation>
    <scope>NUCLEOTIDE SEQUENCE [LARGE SCALE GENOMIC DNA]</scope>
    <source>
        <strain evidence="3">S238N-H82 / ATCC MYA-4686</strain>
    </source>
</reference>
<protein>
    <submittedName>
        <fullName evidence="2">Predicted protein</fullName>
    </submittedName>
</protein>
<evidence type="ECO:0000313" key="3">
    <source>
        <dbReference type="Proteomes" id="UP000001194"/>
    </source>
</evidence>
<feature type="compositionally biased region" description="Polar residues" evidence="1">
    <location>
        <begin position="41"/>
        <end position="57"/>
    </location>
</feature>
<feature type="region of interest" description="Disordered" evidence="1">
    <location>
        <begin position="33"/>
        <end position="74"/>
    </location>
</feature>
<dbReference type="GeneID" id="6069112"/>
<keyword evidence="3" id="KW-1185">Reference proteome</keyword>
<accession>B0CQ95</accession>
<dbReference type="EMBL" id="DS547091">
    <property type="protein sequence ID" value="EDR15516.1"/>
    <property type="molecule type" value="Genomic_DNA"/>
</dbReference>
<dbReference type="HOGENOM" id="CLU_2688225_0_0_1"/>
<evidence type="ECO:0000313" key="2">
    <source>
        <dbReference type="EMBL" id="EDR15516.1"/>
    </source>
</evidence>
<dbReference type="KEGG" id="lbc:LACBIDRAFT_301973"/>